<dbReference type="CDD" id="cd03784">
    <property type="entry name" value="GT1_Gtf-like"/>
    <property type="match status" value="1"/>
</dbReference>
<accession>A0A161Y0V2</accession>
<dbReference type="PANTHER" id="PTHR48043">
    <property type="entry name" value="EG:EG0003.4 PROTEIN-RELATED"/>
    <property type="match status" value="1"/>
</dbReference>
<dbReference type="InterPro" id="IPR002213">
    <property type="entry name" value="UDP_glucos_trans"/>
</dbReference>
<sequence length="486" mass="54287">MAERKRILLITNSELGQANVYLAVGQELLKQDTTIDLHIASFAPLEKGVVSAVPGATFHKLNGATWKEALFGRPEHRFEEICSMHPTMWNAEEAALIMPRIATPWTSEEYVDLVQQTEKIVTEVNADLVLADNLFTPAITVLWKLKPNWHVLSPNTYREFIMVTQPRYEAFWKHPPNDYSPRSTISYPISWYLIPSAIYQLYQYTKNATNPYWINHAKYIYEKIGTEYSDWGRVAMWPPEGLKIILPSNSVVDFPFSVVPDHLVSCGPIVLPTKPLKEIDAGMAVWIAKRPTVYINLGTHATYEEADARELAGALKILLDAAKENGQELQVLWKLKKRGEYSGEGFSAILESIGSEWEKNVRILDWLEAEPMTILESGNIVCSVNHGGANSYFEAVSAGVPQVVLPVWFDTYDFATRVEYLGIGKRGSTNHAPKCAAKELGPILKQVVLGKSAEGFRKKAAELAEACKAEGGGRVIAAKAILKELK</sequence>
<proteinExistence type="predicted"/>
<dbReference type="GO" id="GO:0008194">
    <property type="term" value="F:UDP-glycosyltransferase activity"/>
    <property type="evidence" value="ECO:0007669"/>
    <property type="project" value="InterPro"/>
</dbReference>
<evidence type="ECO:0000313" key="4">
    <source>
        <dbReference type="EMBL" id="KZL83082.1"/>
    </source>
</evidence>
<dbReference type="Proteomes" id="UP000076584">
    <property type="component" value="Unassembled WGS sequence"/>
</dbReference>
<dbReference type="PANTHER" id="PTHR48043:SF145">
    <property type="entry name" value="FI06409P-RELATED"/>
    <property type="match status" value="1"/>
</dbReference>
<dbReference type="Gene3D" id="3.40.50.2000">
    <property type="entry name" value="Glycogen Phosphorylase B"/>
    <property type="match status" value="1"/>
</dbReference>
<keyword evidence="1" id="KW-0328">Glycosyltransferase</keyword>
<name>A0A161Y0V2_COLIC</name>
<dbReference type="AlphaFoldDB" id="A0A161Y0V2"/>
<organism evidence="4 5">
    <name type="scientific">Colletotrichum incanum</name>
    <name type="common">Soybean anthracnose fungus</name>
    <dbReference type="NCBI Taxonomy" id="1573173"/>
    <lineage>
        <taxon>Eukaryota</taxon>
        <taxon>Fungi</taxon>
        <taxon>Dikarya</taxon>
        <taxon>Ascomycota</taxon>
        <taxon>Pezizomycotina</taxon>
        <taxon>Sordariomycetes</taxon>
        <taxon>Hypocreomycetidae</taxon>
        <taxon>Glomerellales</taxon>
        <taxon>Glomerellaceae</taxon>
        <taxon>Colletotrichum</taxon>
        <taxon>Colletotrichum spaethianum species complex</taxon>
    </lineage>
</organism>
<feature type="domain" description="Erythromycin biosynthesis protein CIII-like C-terminal" evidence="3">
    <location>
        <begin position="359"/>
        <end position="470"/>
    </location>
</feature>
<dbReference type="SUPFAM" id="SSF53756">
    <property type="entry name" value="UDP-Glycosyltransferase/glycogen phosphorylase"/>
    <property type="match status" value="1"/>
</dbReference>
<dbReference type="EMBL" id="LFIW01001216">
    <property type="protein sequence ID" value="KZL83082.1"/>
    <property type="molecule type" value="Genomic_DNA"/>
</dbReference>
<keyword evidence="5" id="KW-1185">Reference proteome</keyword>
<keyword evidence="2" id="KW-0808">Transferase</keyword>
<evidence type="ECO:0000313" key="5">
    <source>
        <dbReference type="Proteomes" id="UP000076584"/>
    </source>
</evidence>
<evidence type="ECO:0000259" key="3">
    <source>
        <dbReference type="Pfam" id="PF06722"/>
    </source>
</evidence>
<dbReference type="GO" id="GO:0016758">
    <property type="term" value="F:hexosyltransferase activity"/>
    <property type="evidence" value="ECO:0007669"/>
    <property type="project" value="UniProtKB-ARBA"/>
</dbReference>
<dbReference type="Pfam" id="PF06722">
    <property type="entry name" value="EryCIII-like_C"/>
    <property type="match status" value="1"/>
</dbReference>
<dbReference type="InterPro" id="IPR010610">
    <property type="entry name" value="EryCIII-like_C"/>
</dbReference>
<dbReference type="InterPro" id="IPR050271">
    <property type="entry name" value="UDP-glycosyltransferase"/>
</dbReference>
<comment type="caution">
    <text evidence="4">The sequence shown here is derived from an EMBL/GenBank/DDBJ whole genome shotgun (WGS) entry which is preliminary data.</text>
</comment>
<reference evidence="4 5" key="1">
    <citation type="submission" date="2015-06" db="EMBL/GenBank/DDBJ databases">
        <title>Survival trade-offs in plant roots during colonization by closely related pathogenic and mutualistic fungi.</title>
        <authorList>
            <person name="Hacquard S."/>
            <person name="Kracher B."/>
            <person name="Hiruma K."/>
            <person name="Weinman A."/>
            <person name="Muench P."/>
            <person name="Garrido Oter R."/>
            <person name="Ver Loren van Themaat E."/>
            <person name="Dallerey J.-F."/>
            <person name="Damm U."/>
            <person name="Henrissat B."/>
            <person name="Lespinet O."/>
            <person name="Thon M."/>
            <person name="Kemen E."/>
            <person name="McHardy A.C."/>
            <person name="Schulze-Lefert P."/>
            <person name="O'Connell R.J."/>
        </authorList>
    </citation>
    <scope>NUCLEOTIDE SEQUENCE [LARGE SCALE GENOMIC DNA]</scope>
    <source>
        <strain evidence="4 5">MAFF 238704</strain>
    </source>
</reference>
<protein>
    <submittedName>
        <fullName evidence="4">Udp-glucoronosyl and udp-glucosyl</fullName>
    </submittedName>
</protein>
<gene>
    <name evidence="4" type="ORF">CI238_09325</name>
</gene>
<evidence type="ECO:0000256" key="1">
    <source>
        <dbReference type="ARBA" id="ARBA00022676"/>
    </source>
</evidence>
<evidence type="ECO:0000256" key="2">
    <source>
        <dbReference type="ARBA" id="ARBA00022679"/>
    </source>
</evidence>